<dbReference type="Proteomes" id="UP000254040">
    <property type="component" value="Unassembled WGS sequence"/>
</dbReference>
<organism evidence="4 6">
    <name type="scientific">Legionella moravica</name>
    <dbReference type="NCBI Taxonomy" id="39962"/>
    <lineage>
        <taxon>Bacteria</taxon>
        <taxon>Pseudomonadati</taxon>
        <taxon>Pseudomonadota</taxon>
        <taxon>Gammaproteobacteria</taxon>
        <taxon>Legionellales</taxon>
        <taxon>Legionellaceae</taxon>
        <taxon>Legionella</taxon>
    </lineage>
</organism>
<evidence type="ECO:0000313" key="4">
    <source>
        <dbReference type="EMBL" id="STX61402.1"/>
    </source>
</evidence>
<dbReference type="SUPFAM" id="SSF54285">
    <property type="entry name" value="MoaD/ThiS"/>
    <property type="match status" value="1"/>
</dbReference>
<dbReference type="OrthoDB" id="9796575at2"/>
<evidence type="ECO:0000256" key="2">
    <source>
        <dbReference type="HAMAP-Rule" id="MF_00460"/>
    </source>
</evidence>
<dbReference type="InterPro" id="IPR016155">
    <property type="entry name" value="Mopterin_synth/thiamin_S_b"/>
</dbReference>
<dbReference type="Pfam" id="PF03658">
    <property type="entry name" value="Ub-RnfH"/>
    <property type="match status" value="1"/>
</dbReference>
<reference evidence="3 5" key="1">
    <citation type="submission" date="2015-11" db="EMBL/GenBank/DDBJ databases">
        <title>Genomic analysis of 38 Legionella species identifies large and diverse effector repertoires.</title>
        <authorList>
            <person name="Burstein D."/>
            <person name="Amaro F."/>
            <person name="Zusman T."/>
            <person name="Lifshitz Z."/>
            <person name="Cohen O."/>
            <person name="Gilbert J.A."/>
            <person name="Pupko T."/>
            <person name="Shuman H.A."/>
            <person name="Segal G."/>
        </authorList>
    </citation>
    <scope>NUCLEOTIDE SEQUENCE [LARGE SCALE GENOMIC DNA]</scope>
    <source>
        <strain evidence="3 5">ATCC 43877</strain>
    </source>
</reference>
<evidence type="ECO:0000313" key="6">
    <source>
        <dbReference type="Proteomes" id="UP000254040"/>
    </source>
</evidence>
<sequence length="90" mass="10092">MVKVEVVYIAKEGTVVHFDLALNPGSCVADALTASGIFDSHPETRDLPVGIFAKQIARDTVLKDGDRVELYRPLQCDPKEKRRQKARLRK</sequence>
<accession>A0A378JVB1</accession>
<dbReference type="EMBL" id="UGOG01000001">
    <property type="protein sequence ID" value="STX61402.1"/>
    <property type="molecule type" value="Genomic_DNA"/>
</dbReference>
<evidence type="ECO:0000256" key="1">
    <source>
        <dbReference type="ARBA" id="ARBA00010645"/>
    </source>
</evidence>
<dbReference type="AlphaFoldDB" id="A0A378JVB1"/>
<gene>
    <name evidence="3" type="primary">pasI</name>
    <name evidence="3" type="ORF">Lmor_2154</name>
    <name evidence="4" type="ORF">NCTC12239_00317</name>
</gene>
<evidence type="ECO:0000313" key="5">
    <source>
        <dbReference type="Proteomes" id="UP000054985"/>
    </source>
</evidence>
<reference evidence="4 6" key="2">
    <citation type="submission" date="2018-06" db="EMBL/GenBank/DDBJ databases">
        <authorList>
            <consortium name="Pathogen Informatics"/>
            <person name="Doyle S."/>
        </authorList>
    </citation>
    <scope>NUCLEOTIDE SEQUENCE [LARGE SCALE GENOMIC DNA]</scope>
    <source>
        <strain evidence="4 6">NCTC12239</strain>
    </source>
</reference>
<dbReference type="Gene3D" id="3.10.20.280">
    <property type="entry name" value="RnfH-like"/>
    <property type="match status" value="1"/>
</dbReference>
<dbReference type="EMBL" id="LNYN01000028">
    <property type="protein sequence ID" value="KTD32529.1"/>
    <property type="molecule type" value="Genomic_DNA"/>
</dbReference>
<dbReference type="HAMAP" id="MF_00460">
    <property type="entry name" value="UPF0125_RnfH"/>
    <property type="match status" value="1"/>
</dbReference>
<dbReference type="InterPro" id="IPR005346">
    <property type="entry name" value="RnfH"/>
</dbReference>
<dbReference type="RefSeq" id="WP_028385505.1">
    <property type="nucleotide sequence ID" value="NZ_CAAAJG010000031.1"/>
</dbReference>
<dbReference type="Proteomes" id="UP000054985">
    <property type="component" value="Unassembled WGS sequence"/>
</dbReference>
<dbReference type="STRING" id="39962.Lmor_2154"/>
<comment type="similarity">
    <text evidence="1 2">Belongs to the UPF0125 (RnfH) family.</text>
</comment>
<dbReference type="InterPro" id="IPR037021">
    <property type="entry name" value="RnfH_sf"/>
</dbReference>
<dbReference type="PANTHER" id="PTHR37483">
    <property type="entry name" value="UPF0125 PROTEIN RATB"/>
    <property type="match status" value="1"/>
</dbReference>
<keyword evidence="5" id="KW-1185">Reference proteome</keyword>
<dbReference type="PANTHER" id="PTHR37483:SF1">
    <property type="entry name" value="UPF0125 PROTEIN RATB"/>
    <property type="match status" value="1"/>
</dbReference>
<evidence type="ECO:0000313" key="3">
    <source>
        <dbReference type="EMBL" id="KTD32529.1"/>
    </source>
</evidence>
<name>A0A378JVB1_9GAMM</name>
<protein>
    <recommendedName>
        <fullName evidence="2">UPF0125 protein Lmor_2154</fullName>
    </recommendedName>
</protein>
<proteinExistence type="inferred from homology"/>